<dbReference type="Proteomes" id="UP000198122">
    <property type="component" value="Unassembled WGS sequence"/>
</dbReference>
<dbReference type="GO" id="GO:0003841">
    <property type="term" value="F:1-acylglycerol-3-phosphate O-acyltransferase activity"/>
    <property type="evidence" value="ECO:0007669"/>
    <property type="project" value="TreeGrafter"/>
</dbReference>
<dbReference type="PANTHER" id="PTHR10434:SF55">
    <property type="entry name" value="POSSIBLE ACYLTRANSFERASE"/>
    <property type="match status" value="1"/>
</dbReference>
<feature type="domain" description="Phospholipid/glycerol acyltransferase" evidence="4">
    <location>
        <begin position="37"/>
        <end position="151"/>
    </location>
</feature>
<dbReference type="GO" id="GO:0005886">
    <property type="term" value="C:plasma membrane"/>
    <property type="evidence" value="ECO:0007669"/>
    <property type="project" value="TreeGrafter"/>
</dbReference>
<organism evidence="5 6">
    <name type="scientific">Kytococcus aerolatus</name>
    <dbReference type="NCBI Taxonomy" id="592308"/>
    <lineage>
        <taxon>Bacteria</taxon>
        <taxon>Bacillati</taxon>
        <taxon>Actinomycetota</taxon>
        <taxon>Actinomycetes</taxon>
        <taxon>Micrococcales</taxon>
        <taxon>Kytococcaceae</taxon>
        <taxon>Kytococcus</taxon>
    </lineage>
</organism>
<dbReference type="InterPro" id="IPR002123">
    <property type="entry name" value="Plipid/glycerol_acylTrfase"/>
</dbReference>
<sequence>MSLVYSAVIPLARTLLAAQGARITVTGQEHVPVEGPAVITANHISYLDYVYAGLAVRHRRRLVRFMAKKELFDQPVLGAALRDMGHIRVDREAGAAAYQEAVKALREGELVGVYPEATISRSWELKTFKTGAARMAAASGAPLLPIVTWGPHTQWTKGLPKRMGRTNPRVAIHVGAPIPVAPDADAQATTDVLHARMTELLHAAQAEHGPMPPELSAWEPARLGGTAPTLEEADALDAAERRERRRRHLEKLKQQRERG</sequence>
<evidence type="ECO:0000256" key="1">
    <source>
        <dbReference type="ARBA" id="ARBA00022679"/>
    </source>
</evidence>
<dbReference type="SMART" id="SM00563">
    <property type="entry name" value="PlsC"/>
    <property type="match status" value="1"/>
</dbReference>
<evidence type="ECO:0000259" key="4">
    <source>
        <dbReference type="SMART" id="SM00563"/>
    </source>
</evidence>
<dbReference type="OrthoDB" id="3210041at2"/>
<dbReference type="EMBL" id="FYEZ01000001">
    <property type="protein sequence ID" value="SNC59726.1"/>
    <property type="molecule type" value="Genomic_DNA"/>
</dbReference>
<evidence type="ECO:0000256" key="2">
    <source>
        <dbReference type="ARBA" id="ARBA00023315"/>
    </source>
</evidence>
<dbReference type="GO" id="GO:0006654">
    <property type="term" value="P:phosphatidic acid biosynthetic process"/>
    <property type="evidence" value="ECO:0007669"/>
    <property type="project" value="TreeGrafter"/>
</dbReference>
<keyword evidence="1 5" id="KW-0808">Transferase</keyword>
<evidence type="ECO:0000313" key="5">
    <source>
        <dbReference type="EMBL" id="SNC59726.1"/>
    </source>
</evidence>
<evidence type="ECO:0000256" key="3">
    <source>
        <dbReference type="SAM" id="MobiDB-lite"/>
    </source>
</evidence>
<dbReference type="PANTHER" id="PTHR10434">
    <property type="entry name" value="1-ACYL-SN-GLYCEROL-3-PHOSPHATE ACYLTRANSFERASE"/>
    <property type="match status" value="1"/>
</dbReference>
<accession>A0A212T1J5</accession>
<dbReference type="SUPFAM" id="SSF69593">
    <property type="entry name" value="Glycerol-3-phosphate (1)-acyltransferase"/>
    <property type="match status" value="1"/>
</dbReference>
<dbReference type="Pfam" id="PF01553">
    <property type="entry name" value="Acyltransferase"/>
    <property type="match status" value="1"/>
</dbReference>
<keyword evidence="2 5" id="KW-0012">Acyltransferase</keyword>
<keyword evidence="6" id="KW-1185">Reference proteome</keyword>
<dbReference type="AlphaFoldDB" id="A0A212T1J5"/>
<dbReference type="RefSeq" id="WP_088817179.1">
    <property type="nucleotide sequence ID" value="NZ_FYEZ01000001.1"/>
</dbReference>
<proteinExistence type="predicted"/>
<protein>
    <submittedName>
        <fullName evidence="5">1-acyl-sn-glycerol-3-phosphate acyltransferase</fullName>
    </submittedName>
</protein>
<feature type="region of interest" description="Disordered" evidence="3">
    <location>
        <begin position="207"/>
        <end position="259"/>
    </location>
</feature>
<gene>
    <name evidence="5" type="ORF">SAMN05445756_0125</name>
</gene>
<dbReference type="CDD" id="cd07989">
    <property type="entry name" value="LPLAT_AGPAT-like"/>
    <property type="match status" value="1"/>
</dbReference>
<evidence type="ECO:0000313" key="6">
    <source>
        <dbReference type="Proteomes" id="UP000198122"/>
    </source>
</evidence>
<reference evidence="5 6" key="1">
    <citation type="submission" date="2017-06" db="EMBL/GenBank/DDBJ databases">
        <authorList>
            <person name="Kim H.J."/>
            <person name="Triplett B.A."/>
        </authorList>
    </citation>
    <scope>NUCLEOTIDE SEQUENCE [LARGE SCALE GENOMIC DNA]</scope>
    <source>
        <strain evidence="5 6">DSM 22179</strain>
    </source>
</reference>
<name>A0A212T1J5_9MICO</name>